<reference evidence="2" key="1">
    <citation type="submission" date="2022-09" db="EMBL/GenBank/DDBJ databases">
        <title>Tahibacter sp. nov., isolated from a fresh water.</title>
        <authorList>
            <person name="Baek J.H."/>
            <person name="Lee J.K."/>
            <person name="Kim J.M."/>
            <person name="Jeon C.O."/>
        </authorList>
    </citation>
    <scope>NUCLEOTIDE SEQUENCE</scope>
    <source>
        <strain evidence="2">W38</strain>
    </source>
</reference>
<dbReference type="Proteomes" id="UP001064632">
    <property type="component" value="Chromosome"/>
</dbReference>
<evidence type="ECO:0000313" key="2">
    <source>
        <dbReference type="EMBL" id="UXI68477.1"/>
    </source>
</evidence>
<keyword evidence="3" id="KW-1185">Reference proteome</keyword>
<dbReference type="RefSeq" id="WP_261695437.1">
    <property type="nucleotide sequence ID" value="NZ_CP104694.1"/>
</dbReference>
<proteinExistence type="predicted"/>
<name>A0ABY6BFB8_9GAMM</name>
<organism evidence="2 3">
    <name type="scientific">Tahibacter amnicola</name>
    <dbReference type="NCBI Taxonomy" id="2976241"/>
    <lineage>
        <taxon>Bacteria</taxon>
        <taxon>Pseudomonadati</taxon>
        <taxon>Pseudomonadota</taxon>
        <taxon>Gammaproteobacteria</taxon>
        <taxon>Lysobacterales</taxon>
        <taxon>Rhodanobacteraceae</taxon>
        <taxon>Tahibacter</taxon>
    </lineage>
</organism>
<evidence type="ECO:0000256" key="1">
    <source>
        <dbReference type="SAM" id="SignalP"/>
    </source>
</evidence>
<dbReference type="EMBL" id="CP104694">
    <property type="protein sequence ID" value="UXI68477.1"/>
    <property type="molecule type" value="Genomic_DNA"/>
</dbReference>
<accession>A0ABY6BFB8</accession>
<feature type="chain" id="PRO_5045818557" evidence="1">
    <location>
        <begin position="18"/>
        <end position="420"/>
    </location>
</feature>
<sequence>MKSLLAATLLLAGTAQAQAWQKYLFSGPHFPTELAPNIGLQTDEAGHVYVMGMNHTDWDTMSHIYSLGSTGEHAWMWSLVSNWRYSDGEFHPRGFSAKNGYRVAWFEGGSEFQREDILFLYEPGDAYGREVRIPRGDSEGVIETIADGFGGFVVVQKDPQDLNHPRYTYYHHYDFEPAVSEPFRGCDAPSLWQGVLDIAFNSWQETLALVQCQGDWAPVLEIQRYWNGQFQDSHRPWINLPPDTQFSHATSQGQGSWVLIGHHPAFPDAMLVSVTPWSSYWQPLPPDIEIRASTALPDGALLYTVNAADQITLVSVPAISGAQFITLVDPVPAAADNPVWTRTRSNRYVAAYRQPGTTGDDLVLKAFDDQGNTLWTRTAASGLTETAQPQLRVTANDEVVLAIDRKEGEGVGIHVEQFVP</sequence>
<gene>
    <name evidence="2" type="ORF">N4264_02150</name>
</gene>
<keyword evidence="1" id="KW-0732">Signal</keyword>
<protein>
    <submittedName>
        <fullName evidence="2">Uncharacterized protein</fullName>
    </submittedName>
</protein>
<feature type="signal peptide" evidence="1">
    <location>
        <begin position="1"/>
        <end position="17"/>
    </location>
</feature>
<evidence type="ECO:0000313" key="3">
    <source>
        <dbReference type="Proteomes" id="UP001064632"/>
    </source>
</evidence>